<evidence type="ECO:0000256" key="2">
    <source>
        <dbReference type="ARBA" id="ARBA00022679"/>
    </source>
</evidence>
<feature type="binding site" evidence="7">
    <location>
        <position position="13"/>
    </location>
    <ligand>
        <name>ATP</name>
        <dbReference type="ChEBI" id="CHEBI:30616"/>
    </ligand>
</feature>
<dbReference type="InterPro" id="IPR000577">
    <property type="entry name" value="Carb_kinase_FGGY"/>
</dbReference>
<evidence type="ECO:0000256" key="6">
    <source>
        <dbReference type="ARBA" id="ARBA00022840"/>
    </source>
</evidence>
<dbReference type="PROSITE" id="PS00445">
    <property type="entry name" value="FGGY_KINASES_2"/>
    <property type="match status" value="1"/>
</dbReference>
<comment type="similarity">
    <text evidence="1 7 8">Belongs to the FGGY kinase family.</text>
</comment>
<evidence type="ECO:0000256" key="1">
    <source>
        <dbReference type="ARBA" id="ARBA00009156"/>
    </source>
</evidence>
<keyword evidence="2 7" id="KW-0808">Transferase</keyword>
<feature type="binding site" evidence="7">
    <location>
        <position position="11"/>
    </location>
    <ligand>
        <name>ADP</name>
        <dbReference type="ChEBI" id="CHEBI:456216"/>
    </ligand>
</feature>
<dbReference type="EC" id="2.7.1.30" evidence="7"/>
<dbReference type="Pfam" id="PF02782">
    <property type="entry name" value="FGGY_C"/>
    <property type="match status" value="1"/>
</dbReference>
<feature type="binding site" evidence="7">
    <location>
        <position position="133"/>
    </location>
    <ligand>
        <name>sn-glycerol 3-phosphate</name>
        <dbReference type="ChEBI" id="CHEBI:57597"/>
    </ligand>
</feature>
<evidence type="ECO:0000259" key="10">
    <source>
        <dbReference type="Pfam" id="PF02782"/>
    </source>
</evidence>
<comment type="caution">
    <text evidence="11">The sequence shown here is derived from an EMBL/GenBank/DDBJ whole genome shotgun (WGS) entry which is preliminary data.</text>
</comment>
<evidence type="ECO:0000256" key="4">
    <source>
        <dbReference type="ARBA" id="ARBA00022777"/>
    </source>
</evidence>
<feature type="domain" description="Carbohydrate kinase FGGY N-terminal" evidence="9">
    <location>
        <begin position="3"/>
        <end position="251"/>
    </location>
</feature>
<comment type="activity regulation">
    <text evidence="7">Inhibited by fructose 1,6-bisphosphate (FBP).</text>
</comment>
<feature type="binding site" evidence="7">
    <location>
        <position position="310"/>
    </location>
    <ligand>
        <name>ATP</name>
        <dbReference type="ChEBI" id="CHEBI:30616"/>
    </ligand>
</feature>
<organism evidence="11 12">
    <name type="scientific">Nibrella viscosa</name>
    <dbReference type="NCBI Taxonomy" id="1084524"/>
    <lineage>
        <taxon>Bacteria</taxon>
        <taxon>Pseudomonadati</taxon>
        <taxon>Bacteroidota</taxon>
        <taxon>Cytophagia</taxon>
        <taxon>Cytophagales</taxon>
        <taxon>Spirosomataceae</taxon>
        <taxon>Nibrella</taxon>
    </lineage>
</organism>
<dbReference type="HAMAP" id="MF_00186">
    <property type="entry name" value="Glycerol_kin"/>
    <property type="match status" value="1"/>
</dbReference>
<feature type="binding site" evidence="7">
    <location>
        <position position="415"/>
    </location>
    <ligand>
        <name>ADP</name>
        <dbReference type="ChEBI" id="CHEBI:456216"/>
    </ligand>
</feature>
<evidence type="ECO:0000256" key="7">
    <source>
        <dbReference type="HAMAP-Rule" id="MF_00186"/>
    </source>
</evidence>
<dbReference type="NCBIfam" id="NF000756">
    <property type="entry name" value="PRK00047.1"/>
    <property type="match status" value="1"/>
</dbReference>
<dbReference type="Gene3D" id="3.30.420.40">
    <property type="match status" value="2"/>
</dbReference>
<feature type="binding site" evidence="7">
    <location>
        <position position="82"/>
    </location>
    <ligand>
        <name>sn-glycerol 3-phosphate</name>
        <dbReference type="ChEBI" id="CHEBI:57597"/>
    </ligand>
</feature>
<accession>A0ABP8KQF0</accession>
<sequence length="498" mass="55024">MPYVAAIDQGTTSTRCIVFDRQGKIVSLAQKEHQQIYPQPGWVEHNPEEIWHNTQEVIALARIEAQLQAHDIVAVGITNQRETTVVWNRRTGKPYYNALVWQDTRTDALVAQYEREGGQDRFREATGLPLATYFSGLKLKWILDNVPGVREDAERGLAIFGNIDTYIIWHLTGGHYNGLHITDVTNASRTQLMNLKTLEWDDDLLQAFDIPRAMLPQIRSSSEVYGKVTSEVLPGVPVAGILGDQQAALVGQTCYEPGQAKNTYGTGCFLLMNTGTEIRQSTCGLLTTVAYRFQDQPAHYALEGSVAITGALVQWLRDNLGIIENSADIESLAATVSDNGGAYFVPAFSGLYAPYWKSDARGVIAGLTRFVNKGHLARAVLEATAYQTLDVVKAMEQDAGIHLNSLRVDGGMTVNELLMQFQANLVDVPVVRPLITETTALGAAYAAGLAVGFWSSFDDLRQNWAVAKTWEPSMGSEDRNQLIRGWQKAVERSFGWAE</sequence>
<feature type="domain" description="Carbohydrate kinase FGGY C-terminal" evidence="10">
    <location>
        <begin position="261"/>
        <end position="450"/>
    </location>
</feature>
<keyword evidence="6 7" id="KW-0067">ATP-binding</keyword>
<feature type="binding site" evidence="7">
    <location>
        <position position="12"/>
    </location>
    <ligand>
        <name>ATP</name>
        <dbReference type="ChEBI" id="CHEBI:30616"/>
    </ligand>
</feature>
<dbReference type="InterPro" id="IPR018483">
    <property type="entry name" value="Carb_kinase_FGGY_CS"/>
</dbReference>
<keyword evidence="4 7" id="KW-0418">Kinase</keyword>
<reference evidence="12" key="1">
    <citation type="journal article" date="2019" name="Int. J. Syst. Evol. Microbiol.">
        <title>The Global Catalogue of Microorganisms (GCM) 10K type strain sequencing project: providing services to taxonomists for standard genome sequencing and annotation.</title>
        <authorList>
            <consortium name="The Broad Institute Genomics Platform"/>
            <consortium name="The Broad Institute Genome Sequencing Center for Infectious Disease"/>
            <person name="Wu L."/>
            <person name="Ma J."/>
        </authorList>
    </citation>
    <scope>NUCLEOTIDE SEQUENCE [LARGE SCALE GENOMIC DNA]</scope>
    <source>
        <strain evidence="12">JCM 17925</strain>
    </source>
</reference>
<feature type="binding site" evidence="7">
    <location>
        <position position="310"/>
    </location>
    <ligand>
        <name>ADP</name>
        <dbReference type="ChEBI" id="CHEBI:456216"/>
    </ligand>
</feature>
<dbReference type="InterPro" id="IPR043129">
    <property type="entry name" value="ATPase_NBD"/>
</dbReference>
<comment type="function">
    <text evidence="7">Key enzyme in the regulation of glycerol uptake and metabolism. Catalyzes the phosphorylation of glycerol to yield sn-glycerol 3-phosphate.</text>
</comment>
<dbReference type="Pfam" id="PF00370">
    <property type="entry name" value="FGGY_N"/>
    <property type="match status" value="1"/>
</dbReference>
<dbReference type="GO" id="GO:0016301">
    <property type="term" value="F:kinase activity"/>
    <property type="evidence" value="ECO:0007669"/>
    <property type="project" value="UniProtKB-KW"/>
</dbReference>
<feature type="binding site" evidence="7">
    <location>
        <position position="244"/>
    </location>
    <ligand>
        <name>sn-glycerol 3-phosphate</name>
        <dbReference type="ChEBI" id="CHEBI:57597"/>
    </ligand>
</feature>
<dbReference type="PANTHER" id="PTHR10196:SF69">
    <property type="entry name" value="GLYCEROL KINASE"/>
    <property type="match status" value="1"/>
</dbReference>
<feature type="binding site" evidence="7">
    <location>
        <position position="82"/>
    </location>
    <ligand>
        <name>glycerol</name>
        <dbReference type="ChEBI" id="CHEBI:17754"/>
    </ligand>
</feature>
<feature type="binding site" evidence="7">
    <location>
        <position position="411"/>
    </location>
    <ligand>
        <name>ADP</name>
        <dbReference type="ChEBI" id="CHEBI:456216"/>
    </ligand>
</feature>
<feature type="binding site" evidence="7">
    <location>
        <position position="15"/>
    </location>
    <ligand>
        <name>ADP</name>
        <dbReference type="ChEBI" id="CHEBI:456216"/>
    </ligand>
</feature>
<evidence type="ECO:0000313" key="12">
    <source>
        <dbReference type="Proteomes" id="UP001500936"/>
    </source>
</evidence>
<evidence type="ECO:0000313" key="11">
    <source>
        <dbReference type="EMBL" id="GAA4412693.1"/>
    </source>
</evidence>
<keyword evidence="3 7" id="KW-0547">Nucleotide-binding</keyword>
<feature type="binding site" evidence="7">
    <location>
        <position position="266"/>
    </location>
    <ligand>
        <name>ADP</name>
        <dbReference type="ChEBI" id="CHEBI:456216"/>
    </ligand>
</feature>
<dbReference type="PROSITE" id="PS00933">
    <property type="entry name" value="FGGY_KINASES_1"/>
    <property type="match status" value="1"/>
</dbReference>
<comment type="pathway">
    <text evidence="7">Polyol metabolism; glycerol degradation via glycerol kinase pathway; sn-glycerol 3-phosphate from glycerol: step 1/1.</text>
</comment>
<dbReference type="PIRSF" id="PIRSF000538">
    <property type="entry name" value="GlpK"/>
    <property type="match status" value="1"/>
</dbReference>
<gene>
    <name evidence="11" type="primary">glpK_2</name>
    <name evidence="7" type="synonym">glpK</name>
    <name evidence="11" type="ORF">GCM10023187_40190</name>
</gene>
<dbReference type="CDD" id="cd07769">
    <property type="entry name" value="ASKHA_NBD_FGGY_GK"/>
    <property type="match status" value="1"/>
</dbReference>
<evidence type="ECO:0000256" key="3">
    <source>
        <dbReference type="ARBA" id="ARBA00022741"/>
    </source>
</evidence>
<proteinExistence type="inferred from homology"/>
<dbReference type="PANTHER" id="PTHR10196">
    <property type="entry name" value="SUGAR KINASE"/>
    <property type="match status" value="1"/>
</dbReference>
<feature type="binding site" evidence="7">
    <location>
        <position position="244"/>
    </location>
    <ligand>
        <name>glycerol</name>
        <dbReference type="ChEBI" id="CHEBI:17754"/>
    </ligand>
</feature>
<evidence type="ECO:0000259" key="9">
    <source>
        <dbReference type="Pfam" id="PF00370"/>
    </source>
</evidence>
<protein>
    <recommendedName>
        <fullName evidence="7">Glycerol kinase</fullName>
        <ecNumber evidence="7">2.7.1.30</ecNumber>
    </recommendedName>
    <alternativeName>
        <fullName evidence="7">ATP:glycerol 3-phosphotransferase</fullName>
    </alternativeName>
    <alternativeName>
        <fullName evidence="7">Glycerokinase</fullName>
        <shortName evidence="7">GK</shortName>
    </alternativeName>
</protein>
<feature type="binding site" evidence="7">
    <location>
        <position position="11"/>
    </location>
    <ligand>
        <name>ATP</name>
        <dbReference type="ChEBI" id="CHEBI:30616"/>
    </ligand>
</feature>
<dbReference type="SUPFAM" id="SSF53067">
    <property type="entry name" value="Actin-like ATPase domain"/>
    <property type="match status" value="2"/>
</dbReference>
<feature type="binding site" evidence="7">
    <location>
        <position position="81"/>
    </location>
    <ligand>
        <name>sn-glycerol 3-phosphate</name>
        <dbReference type="ChEBI" id="CHEBI:57597"/>
    </ligand>
</feature>
<dbReference type="RefSeq" id="WP_345269741.1">
    <property type="nucleotide sequence ID" value="NZ_BAABHB010000009.1"/>
</dbReference>
<feature type="binding site" evidence="7">
    <location>
        <position position="314"/>
    </location>
    <ligand>
        <name>ATP</name>
        <dbReference type="ChEBI" id="CHEBI:30616"/>
    </ligand>
</feature>
<keyword evidence="12" id="KW-1185">Reference proteome</keyword>
<feature type="binding site" evidence="7">
    <location>
        <position position="81"/>
    </location>
    <ligand>
        <name>glycerol</name>
        <dbReference type="ChEBI" id="CHEBI:17754"/>
    </ligand>
</feature>
<name>A0ABP8KQF0_9BACT</name>
<feature type="binding site" evidence="7">
    <location>
        <position position="245"/>
    </location>
    <ligand>
        <name>glycerol</name>
        <dbReference type="ChEBI" id="CHEBI:17754"/>
    </ligand>
</feature>
<dbReference type="InterPro" id="IPR018485">
    <property type="entry name" value="FGGY_C"/>
</dbReference>
<dbReference type="Proteomes" id="UP001500936">
    <property type="component" value="Unassembled WGS sequence"/>
</dbReference>
<comment type="catalytic activity">
    <reaction evidence="7">
        <text>glycerol + ATP = sn-glycerol 3-phosphate + ADP + H(+)</text>
        <dbReference type="Rhea" id="RHEA:21644"/>
        <dbReference type="ChEBI" id="CHEBI:15378"/>
        <dbReference type="ChEBI" id="CHEBI:17754"/>
        <dbReference type="ChEBI" id="CHEBI:30616"/>
        <dbReference type="ChEBI" id="CHEBI:57597"/>
        <dbReference type="ChEBI" id="CHEBI:456216"/>
        <dbReference type="EC" id="2.7.1.30"/>
    </reaction>
</comment>
<evidence type="ECO:0000256" key="8">
    <source>
        <dbReference type="RuleBase" id="RU003733"/>
    </source>
</evidence>
<feature type="binding site" evidence="7">
    <location>
        <position position="266"/>
    </location>
    <ligand>
        <name>ATP</name>
        <dbReference type="ChEBI" id="CHEBI:30616"/>
    </ligand>
</feature>
<dbReference type="NCBIfam" id="TIGR01311">
    <property type="entry name" value="glycerol_kin"/>
    <property type="match status" value="1"/>
</dbReference>
<dbReference type="InterPro" id="IPR005999">
    <property type="entry name" value="Glycerol_kin"/>
</dbReference>
<keyword evidence="5 7" id="KW-0319">Glycerol metabolism</keyword>
<feature type="binding site" evidence="7">
    <location>
        <position position="411"/>
    </location>
    <ligand>
        <name>ATP</name>
        <dbReference type="ChEBI" id="CHEBI:30616"/>
    </ligand>
</feature>
<feature type="binding site" evidence="7">
    <location>
        <position position="11"/>
    </location>
    <ligand>
        <name>sn-glycerol 3-phosphate</name>
        <dbReference type="ChEBI" id="CHEBI:57597"/>
    </ligand>
</feature>
<dbReference type="InterPro" id="IPR018484">
    <property type="entry name" value="FGGY_N"/>
</dbReference>
<feature type="binding site" evidence="7">
    <location>
        <position position="133"/>
    </location>
    <ligand>
        <name>glycerol</name>
        <dbReference type="ChEBI" id="CHEBI:17754"/>
    </ligand>
</feature>
<dbReference type="EMBL" id="BAABHB010000009">
    <property type="protein sequence ID" value="GAA4412693.1"/>
    <property type="molecule type" value="Genomic_DNA"/>
</dbReference>
<evidence type="ECO:0000256" key="5">
    <source>
        <dbReference type="ARBA" id="ARBA00022798"/>
    </source>
</evidence>